<dbReference type="PROSITE" id="PS00916">
    <property type="entry name" value="PI3_4_KINASE_2"/>
    <property type="match status" value="1"/>
</dbReference>
<evidence type="ECO:0000259" key="10">
    <source>
        <dbReference type="PROSITE" id="PS51545"/>
    </source>
</evidence>
<dbReference type="GO" id="GO:0046854">
    <property type="term" value="P:phosphatidylinositol phosphate biosynthetic process"/>
    <property type="evidence" value="ECO:0007669"/>
    <property type="project" value="InterPro"/>
</dbReference>
<dbReference type="GO" id="GO:0004430">
    <property type="term" value="F:1-phosphatidylinositol 4-kinase activity"/>
    <property type="evidence" value="ECO:0007669"/>
    <property type="project" value="UniProtKB-EC"/>
</dbReference>
<dbReference type="PROSITE" id="PS50290">
    <property type="entry name" value="PI3_4_KINASE_3"/>
    <property type="match status" value="1"/>
</dbReference>
<dbReference type="CDD" id="cd05168">
    <property type="entry name" value="PI4Kc_III_beta"/>
    <property type="match status" value="1"/>
</dbReference>
<feature type="region of interest" description="Disordered" evidence="7">
    <location>
        <begin position="605"/>
        <end position="650"/>
    </location>
</feature>
<feature type="compositionally biased region" description="Polar residues" evidence="7">
    <location>
        <begin position="335"/>
        <end position="345"/>
    </location>
</feature>
<evidence type="ECO:0000256" key="7">
    <source>
        <dbReference type="SAM" id="MobiDB-lite"/>
    </source>
</evidence>
<dbReference type="FunFam" id="1.10.1070.11:FF:000016">
    <property type="entry name" value="PIK1p Phosphatidylinositol 4-kinase"/>
    <property type="match status" value="1"/>
</dbReference>
<dbReference type="SMART" id="SM00146">
    <property type="entry name" value="PI3Kc"/>
    <property type="match status" value="1"/>
</dbReference>
<sequence length="1107" mass="122155">MSELGFGSHSLLLRLFLSPTYFSVHVALQYLAIYPDNIGITHYLCGRLREIKTDDLQDLWGFICHLLVTRPSKSCALETFVIERAELSTHVAMLTLWFMQSQLNDLSLTRRSTPSFAVCQRVLLKVQKIIFGDPPPPSRAPYSTLVVASTSRFWRRKVQPRLGPALVGMGSMLAGAPGSPRLTPISGKMAIEQGRMEDGEQRIRQFGPMEEDQAVSVPSNTIVPGEEASESPTAEAESDEEEEEEEDVEAYARQSSLSSRPAGLEGFNPMSSNATLVQNFASPAHPTPRAAQTSPSLSTVPLRAQPSYNVLKARSSASANPLSNPPFLSSPSVSTRASPARSDTTPEPLLERYDPTRQGQLLRSHYCNSEVKFILMLESISNRLLVIPKPARVSALRAELTALNHNLPAEVCMPMWCTTSEISAQSIDVPSCHHRIVRIPPGECVVLNSAERAPYILYIEVLNGDLDFDPSKRRNRDLLKKLVVQEQEKQAKGSSAGVGLAGMDARNVLGVSEADSEEPPSASSEVAEPVHVEVSNTDDTEPASSVPLKPAEVPEEEEIDLVEQLYGTNLSLRDEVTDISESIVLPPAPKNKALDMATWTKAMASLPSSPTSFPQPELLATPRPAYPPSPSPGASTPQLQPSPNRQKPLSLDEYSDRMRTAAIMLAQLNANLVREPVTTISASTPGVLPTSQAEGKPGSRNWLPGTSWIIGASSSGSSGHSRTMSGGPEPPGPTQSQGSRMKLQYSEAEIIKKKIMQEMLSLEEERMKRMKETSTSDLALDIRDFGRGKTVEDEGIVRRELNKTDPSAAVFREAWSSKKARIRAGSPYGHLANWDCVPVIVKTGGDLRQEQLAVQLIQVFERIWKEENCQAWVRYFRILITGSSSGLVETITDAASIHSIKKAEYARRLAEGRFGHVTLMDYFVHTYGDPSSAKFARAQLCFAKSLAGYSVITYLLQIKDRHNGNILLDREGHLIHIDFGFMLSNSPGNMGFEAAPFKLPFEYVEVLGGIEGDGFLEFKKLFRQGFEAARKHCDSIITLVELMSKDSFLPCFAAFGEQTTHHLRERFQQALPHSLVEEHVERLIMTSLGSYWTRLYDSFQYYSQSIL</sequence>
<dbReference type="GO" id="GO:0005737">
    <property type="term" value="C:cytoplasm"/>
    <property type="evidence" value="ECO:0007669"/>
    <property type="project" value="TreeGrafter"/>
</dbReference>
<feature type="domain" description="PI3K/PI4K catalytic" evidence="9">
    <location>
        <begin position="804"/>
        <end position="1092"/>
    </location>
</feature>
<dbReference type="InParanoid" id="A0A067LX29"/>
<reference evidence="12" key="1">
    <citation type="journal article" date="2014" name="Proc. Natl. Acad. Sci. U.S.A.">
        <title>Extensive sampling of basidiomycete genomes demonstrates inadequacy of the white-rot/brown-rot paradigm for wood decay fungi.</title>
        <authorList>
            <person name="Riley R."/>
            <person name="Salamov A.A."/>
            <person name="Brown D.W."/>
            <person name="Nagy L.G."/>
            <person name="Floudas D."/>
            <person name="Held B.W."/>
            <person name="Levasseur A."/>
            <person name="Lombard V."/>
            <person name="Morin E."/>
            <person name="Otillar R."/>
            <person name="Lindquist E.A."/>
            <person name="Sun H."/>
            <person name="LaButti K.M."/>
            <person name="Schmutz J."/>
            <person name="Jabbour D."/>
            <person name="Luo H."/>
            <person name="Baker S.E."/>
            <person name="Pisabarro A.G."/>
            <person name="Walton J.D."/>
            <person name="Blanchette R.A."/>
            <person name="Henrissat B."/>
            <person name="Martin F."/>
            <person name="Cullen D."/>
            <person name="Hibbett D.S."/>
            <person name="Grigoriev I.V."/>
        </authorList>
    </citation>
    <scope>NUCLEOTIDE SEQUENCE [LARGE SCALE GENOMIC DNA]</scope>
    <source>
        <strain evidence="12">FD-172 SS1</strain>
    </source>
</reference>
<name>A0A067LX29_BOTB1</name>
<proteinExistence type="inferred from homology"/>
<evidence type="ECO:0000256" key="1">
    <source>
        <dbReference type="ARBA" id="ARBA00001686"/>
    </source>
</evidence>
<protein>
    <recommendedName>
        <fullName evidence="3">1-phosphatidylinositol 4-kinase</fullName>
        <ecNumber evidence="3">2.7.1.67</ecNumber>
    </recommendedName>
</protein>
<dbReference type="Pfam" id="PF00454">
    <property type="entry name" value="PI3_PI4_kinase"/>
    <property type="match status" value="1"/>
</dbReference>
<evidence type="ECO:0000256" key="4">
    <source>
        <dbReference type="ARBA" id="ARBA00022679"/>
    </source>
</evidence>
<dbReference type="InterPro" id="IPR000403">
    <property type="entry name" value="PI3/4_kinase_cat_dom"/>
</dbReference>
<accession>A0A067LX29</accession>
<dbReference type="InterPro" id="IPR042236">
    <property type="entry name" value="PI3K_accessory_sf"/>
</dbReference>
<feature type="signal peptide" evidence="8">
    <location>
        <begin position="1"/>
        <end position="27"/>
    </location>
</feature>
<evidence type="ECO:0000256" key="2">
    <source>
        <dbReference type="ARBA" id="ARBA00006209"/>
    </source>
</evidence>
<feature type="coiled-coil region" evidence="6">
    <location>
        <begin position="745"/>
        <end position="773"/>
    </location>
</feature>
<feature type="compositionally biased region" description="Acidic residues" evidence="7">
    <location>
        <begin position="236"/>
        <end position="249"/>
    </location>
</feature>
<feature type="compositionally biased region" description="Polar residues" evidence="7">
    <location>
        <begin position="638"/>
        <end position="647"/>
    </location>
</feature>
<keyword evidence="5" id="KW-0418">Kinase</keyword>
<comment type="similarity">
    <text evidence="2">Belongs to the PI3/PI4-kinase family. Type III PI4K subfamily.</text>
</comment>
<keyword evidence="6" id="KW-0175">Coiled coil</keyword>
<evidence type="ECO:0000256" key="6">
    <source>
        <dbReference type="SAM" id="Coils"/>
    </source>
</evidence>
<feature type="region of interest" description="Disordered" evidence="7">
    <location>
        <begin position="315"/>
        <end position="351"/>
    </location>
</feature>
<feature type="region of interest" description="Disordered" evidence="7">
    <location>
        <begin position="534"/>
        <end position="556"/>
    </location>
</feature>
<dbReference type="InterPro" id="IPR015433">
    <property type="entry name" value="PI3/4_kinase"/>
</dbReference>
<feature type="domain" description="PIK helical" evidence="10">
    <location>
        <begin position="1"/>
        <end position="122"/>
    </location>
</feature>
<feature type="region of interest" description="Disordered" evidence="7">
    <location>
        <begin position="682"/>
        <end position="741"/>
    </location>
</feature>
<keyword evidence="4" id="KW-0808">Transferase</keyword>
<dbReference type="FunCoup" id="A0A067LX29">
    <property type="interactions" value="676"/>
</dbReference>
<feature type="compositionally biased region" description="Polar residues" evidence="7">
    <location>
        <begin position="269"/>
        <end position="281"/>
    </location>
</feature>
<dbReference type="Gene3D" id="3.30.1010.10">
    <property type="entry name" value="Phosphatidylinositol 3-kinase Catalytic Subunit, Chain A, domain 4"/>
    <property type="match status" value="1"/>
</dbReference>
<dbReference type="STRING" id="930990.A0A067LX29"/>
<dbReference type="Proteomes" id="UP000027195">
    <property type="component" value="Unassembled WGS sequence"/>
</dbReference>
<dbReference type="InterPro" id="IPR016024">
    <property type="entry name" value="ARM-type_fold"/>
</dbReference>
<dbReference type="InterPro" id="IPR018936">
    <property type="entry name" value="PI3/4_kinase_CS"/>
</dbReference>
<evidence type="ECO:0000313" key="12">
    <source>
        <dbReference type="Proteomes" id="UP000027195"/>
    </source>
</evidence>
<dbReference type="HOGENOM" id="CLU_002446_2_0_1"/>
<feature type="chain" id="PRO_5001640841" description="1-phosphatidylinositol 4-kinase" evidence="8">
    <location>
        <begin position="28"/>
        <end position="1107"/>
    </location>
</feature>
<dbReference type="PANTHER" id="PTHR10048">
    <property type="entry name" value="PHOSPHATIDYLINOSITOL KINASE"/>
    <property type="match status" value="1"/>
</dbReference>
<dbReference type="Gene3D" id="1.25.40.70">
    <property type="entry name" value="Phosphatidylinositol 3-kinase, accessory domain (PIK)"/>
    <property type="match status" value="1"/>
</dbReference>
<dbReference type="EMBL" id="KL198098">
    <property type="protein sequence ID" value="KDQ07933.1"/>
    <property type="molecule type" value="Genomic_DNA"/>
</dbReference>
<feature type="compositionally biased region" description="Polar residues" evidence="7">
    <location>
        <begin position="682"/>
        <end position="693"/>
    </location>
</feature>
<dbReference type="GO" id="GO:0048015">
    <property type="term" value="P:phosphatidylinositol-mediated signaling"/>
    <property type="evidence" value="ECO:0007669"/>
    <property type="project" value="TreeGrafter"/>
</dbReference>
<dbReference type="InterPro" id="IPR057754">
    <property type="entry name" value="PI4-kinase_beta/PIK1_cat"/>
</dbReference>
<dbReference type="AlphaFoldDB" id="A0A067LX29"/>
<dbReference type="SUPFAM" id="SSF48371">
    <property type="entry name" value="ARM repeat"/>
    <property type="match status" value="1"/>
</dbReference>
<evidence type="ECO:0000256" key="5">
    <source>
        <dbReference type="ARBA" id="ARBA00022777"/>
    </source>
</evidence>
<dbReference type="PANTHER" id="PTHR10048:SF22">
    <property type="entry name" value="PHOSPHATIDYLINOSITOL 4-KINASE BETA"/>
    <property type="match status" value="1"/>
</dbReference>
<dbReference type="EC" id="2.7.1.67" evidence="3"/>
<feature type="compositionally biased region" description="Low complexity" evidence="7">
    <location>
        <begin position="315"/>
        <end position="334"/>
    </location>
</feature>
<dbReference type="InterPro" id="IPR001263">
    <property type="entry name" value="PI3K_accessory_dom"/>
</dbReference>
<feature type="compositionally biased region" description="Low complexity" evidence="7">
    <location>
        <begin position="705"/>
        <end position="727"/>
    </location>
</feature>
<organism evidence="11 12">
    <name type="scientific">Botryobasidium botryosum (strain FD-172 SS1)</name>
    <dbReference type="NCBI Taxonomy" id="930990"/>
    <lineage>
        <taxon>Eukaryota</taxon>
        <taxon>Fungi</taxon>
        <taxon>Dikarya</taxon>
        <taxon>Basidiomycota</taxon>
        <taxon>Agaricomycotina</taxon>
        <taxon>Agaricomycetes</taxon>
        <taxon>Cantharellales</taxon>
        <taxon>Botryobasidiaceae</taxon>
        <taxon>Botryobasidium</taxon>
    </lineage>
</organism>
<evidence type="ECO:0000256" key="3">
    <source>
        <dbReference type="ARBA" id="ARBA00012169"/>
    </source>
</evidence>
<evidence type="ECO:0000256" key="8">
    <source>
        <dbReference type="SAM" id="SignalP"/>
    </source>
</evidence>
<evidence type="ECO:0000313" key="11">
    <source>
        <dbReference type="EMBL" id="KDQ07933.1"/>
    </source>
</evidence>
<feature type="compositionally biased region" description="Polar residues" evidence="7">
    <location>
        <begin position="290"/>
        <end position="299"/>
    </location>
</feature>
<keyword evidence="8" id="KW-0732">Signal</keyword>
<dbReference type="InterPro" id="IPR011009">
    <property type="entry name" value="Kinase-like_dom_sf"/>
</dbReference>
<evidence type="ECO:0000259" key="9">
    <source>
        <dbReference type="PROSITE" id="PS50290"/>
    </source>
</evidence>
<dbReference type="SUPFAM" id="SSF56112">
    <property type="entry name" value="Protein kinase-like (PK-like)"/>
    <property type="match status" value="1"/>
</dbReference>
<dbReference type="PROSITE" id="PS51545">
    <property type="entry name" value="PIK_HELICAL"/>
    <property type="match status" value="1"/>
</dbReference>
<dbReference type="OrthoDB" id="10264149at2759"/>
<feature type="region of interest" description="Disordered" evidence="7">
    <location>
        <begin position="207"/>
        <end position="302"/>
    </location>
</feature>
<comment type="catalytic activity">
    <reaction evidence="1">
        <text>a 1,2-diacyl-sn-glycero-3-phospho-(1D-myo-inositol) + ATP = a 1,2-diacyl-sn-glycero-3-phospho-(1D-myo-inositol 4-phosphate) + ADP + H(+)</text>
        <dbReference type="Rhea" id="RHEA:19877"/>
        <dbReference type="ChEBI" id="CHEBI:15378"/>
        <dbReference type="ChEBI" id="CHEBI:30616"/>
        <dbReference type="ChEBI" id="CHEBI:57880"/>
        <dbReference type="ChEBI" id="CHEBI:58178"/>
        <dbReference type="ChEBI" id="CHEBI:456216"/>
        <dbReference type="EC" id="2.7.1.67"/>
    </reaction>
</comment>
<dbReference type="InterPro" id="IPR036940">
    <property type="entry name" value="PI3/4_kinase_cat_sf"/>
</dbReference>
<dbReference type="Gene3D" id="1.10.1070.11">
    <property type="entry name" value="Phosphatidylinositol 3-/4-kinase, catalytic domain"/>
    <property type="match status" value="1"/>
</dbReference>
<dbReference type="GO" id="GO:0016020">
    <property type="term" value="C:membrane"/>
    <property type="evidence" value="ECO:0007669"/>
    <property type="project" value="TreeGrafter"/>
</dbReference>
<gene>
    <name evidence="11" type="ORF">BOTBODRAFT_180280</name>
</gene>
<keyword evidence="12" id="KW-1185">Reference proteome</keyword>